<comment type="caution">
    <text evidence="2">The sequence shown here is derived from an EMBL/GenBank/DDBJ whole genome shotgun (WGS) entry which is preliminary data.</text>
</comment>
<dbReference type="EMBL" id="MPUH01000518">
    <property type="protein sequence ID" value="OMJ78504.1"/>
    <property type="molecule type" value="Genomic_DNA"/>
</dbReference>
<evidence type="ECO:0008006" key="4">
    <source>
        <dbReference type="Google" id="ProtNLM"/>
    </source>
</evidence>
<organism evidence="2 3">
    <name type="scientific">Stentor coeruleus</name>
    <dbReference type="NCBI Taxonomy" id="5963"/>
    <lineage>
        <taxon>Eukaryota</taxon>
        <taxon>Sar</taxon>
        <taxon>Alveolata</taxon>
        <taxon>Ciliophora</taxon>
        <taxon>Postciliodesmatophora</taxon>
        <taxon>Heterotrichea</taxon>
        <taxon>Heterotrichida</taxon>
        <taxon>Stentoridae</taxon>
        <taxon>Stentor</taxon>
    </lineage>
</organism>
<dbReference type="Proteomes" id="UP000187209">
    <property type="component" value="Unassembled WGS sequence"/>
</dbReference>
<accession>A0A1R2BP51</accession>
<sequence>MKKTLKFISATEQVEPEDEKSYQEKGVSELSLDLTSNFSLEEEPEHSPVYISPRHQNNNSFLASTVEPNLPSIPTSPLQNYSTPTTRTVPLFPLNSPSDLQEKISATTRITTTSYDEIKFTENDYKCVAGKIYCENCGENVFTQTFCRNVQEGFWEKIMCSICIHGIKMNFQEIVHVCLECGSEVAKIKIKKESSF</sequence>
<protein>
    <recommendedName>
        <fullName evidence="4">LITAF domain-containing protein</fullName>
    </recommendedName>
</protein>
<evidence type="ECO:0000256" key="1">
    <source>
        <dbReference type="SAM" id="MobiDB-lite"/>
    </source>
</evidence>
<keyword evidence="3" id="KW-1185">Reference proteome</keyword>
<gene>
    <name evidence="2" type="ORF">SteCoe_21657</name>
</gene>
<proteinExistence type="predicted"/>
<evidence type="ECO:0000313" key="2">
    <source>
        <dbReference type="EMBL" id="OMJ78504.1"/>
    </source>
</evidence>
<feature type="region of interest" description="Disordered" evidence="1">
    <location>
        <begin position="1"/>
        <end position="28"/>
    </location>
</feature>
<reference evidence="2 3" key="1">
    <citation type="submission" date="2016-11" db="EMBL/GenBank/DDBJ databases">
        <title>The macronuclear genome of Stentor coeruleus: a giant cell with tiny introns.</title>
        <authorList>
            <person name="Slabodnick M."/>
            <person name="Ruby J.G."/>
            <person name="Reiff S.B."/>
            <person name="Swart E.C."/>
            <person name="Gosai S."/>
            <person name="Prabakaran S."/>
            <person name="Witkowska E."/>
            <person name="Larue G.E."/>
            <person name="Fisher S."/>
            <person name="Freeman R.M."/>
            <person name="Gunawardena J."/>
            <person name="Chu W."/>
            <person name="Stover N.A."/>
            <person name="Gregory B.D."/>
            <person name="Nowacki M."/>
            <person name="Derisi J."/>
            <person name="Roy S.W."/>
            <person name="Marshall W.F."/>
            <person name="Sood P."/>
        </authorList>
    </citation>
    <scope>NUCLEOTIDE SEQUENCE [LARGE SCALE GENOMIC DNA]</scope>
    <source>
        <strain evidence="2">WM001</strain>
    </source>
</reference>
<dbReference type="AlphaFoldDB" id="A0A1R2BP51"/>
<name>A0A1R2BP51_9CILI</name>
<evidence type="ECO:0000313" key="3">
    <source>
        <dbReference type="Proteomes" id="UP000187209"/>
    </source>
</evidence>